<gene>
    <name evidence="2" type="ORF">GA0070614_1154</name>
</gene>
<dbReference type="SUPFAM" id="SSF51658">
    <property type="entry name" value="Xylose isomerase-like"/>
    <property type="match status" value="1"/>
</dbReference>
<dbReference type="Proteomes" id="UP000198215">
    <property type="component" value="Chromosome I"/>
</dbReference>
<dbReference type="AlphaFoldDB" id="A0A1C5HD74"/>
<evidence type="ECO:0000313" key="3">
    <source>
        <dbReference type="Proteomes" id="UP000198215"/>
    </source>
</evidence>
<dbReference type="RefSeq" id="WP_088974976.1">
    <property type="nucleotide sequence ID" value="NZ_LT607753.1"/>
</dbReference>
<name>A0A1C5HD74_9ACTN</name>
<keyword evidence="2" id="KW-0413">Isomerase</keyword>
<sequence>MRLGLCLAAFGGSGLKTALDHADEFGPVVLDLPTDSSLGLVDPLRCAEDPGYLDEVAALLAGREVGCVSNSRDAQLLLGPHGPHTDPVRPGDAADKRRHATTCATGAVRLAQRLGADAVRLLPGCPDFARWLSWWGSDVSWRDNVAECREHLDPIVRAARDAGVTVMIEPHPKQIVYDRASADLLFAENPQWHDVLRLCVDPANLAACGHDPVQAVRSWGARMAAVHAKDLQRWPGPAAPPGAGWSRYGPQPPIRFRALGLGELDWPGIVAALQDEGFDGTVYVEHEDALLPRQQSIRLSMDLLRRVVPARLPEGRTW</sequence>
<organism evidence="2 3">
    <name type="scientific">Micromonospora coxensis</name>
    <dbReference type="NCBI Taxonomy" id="356852"/>
    <lineage>
        <taxon>Bacteria</taxon>
        <taxon>Bacillati</taxon>
        <taxon>Actinomycetota</taxon>
        <taxon>Actinomycetes</taxon>
        <taxon>Micromonosporales</taxon>
        <taxon>Micromonosporaceae</taxon>
        <taxon>Micromonospora</taxon>
    </lineage>
</organism>
<dbReference type="PANTHER" id="PTHR12110">
    <property type="entry name" value="HYDROXYPYRUVATE ISOMERASE"/>
    <property type="match status" value="1"/>
</dbReference>
<dbReference type="Gene3D" id="3.20.20.150">
    <property type="entry name" value="Divalent-metal-dependent TIM barrel enzymes"/>
    <property type="match status" value="1"/>
</dbReference>
<dbReference type="InterPro" id="IPR013022">
    <property type="entry name" value="Xyl_isomerase-like_TIM-brl"/>
</dbReference>
<evidence type="ECO:0000259" key="1">
    <source>
        <dbReference type="Pfam" id="PF01261"/>
    </source>
</evidence>
<dbReference type="OrthoDB" id="104997at2"/>
<feature type="domain" description="Xylose isomerase-like TIM barrel" evidence="1">
    <location>
        <begin position="76"/>
        <end position="306"/>
    </location>
</feature>
<dbReference type="Pfam" id="PF01261">
    <property type="entry name" value="AP_endonuc_2"/>
    <property type="match status" value="1"/>
</dbReference>
<accession>A0A1C5HD74</accession>
<dbReference type="PANTHER" id="PTHR12110:SF21">
    <property type="entry name" value="XYLOSE ISOMERASE-LIKE TIM BARREL DOMAIN-CONTAINING PROTEIN"/>
    <property type="match status" value="1"/>
</dbReference>
<dbReference type="InterPro" id="IPR050312">
    <property type="entry name" value="IolE/XylAMocC-like"/>
</dbReference>
<dbReference type="EMBL" id="LT607753">
    <property type="protein sequence ID" value="SCG43989.1"/>
    <property type="molecule type" value="Genomic_DNA"/>
</dbReference>
<proteinExistence type="predicted"/>
<protein>
    <submittedName>
        <fullName evidence="2">Sugar phosphate isomerase/epimerase</fullName>
    </submittedName>
</protein>
<evidence type="ECO:0000313" key="2">
    <source>
        <dbReference type="EMBL" id="SCG43989.1"/>
    </source>
</evidence>
<dbReference type="GO" id="GO:0016853">
    <property type="term" value="F:isomerase activity"/>
    <property type="evidence" value="ECO:0007669"/>
    <property type="project" value="UniProtKB-KW"/>
</dbReference>
<reference evidence="3" key="1">
    <citation type="submission" date="2016-06" db="EMBL/GenBank/DDBJ databases">
        <authorList>
            <person name="Varghese N."/>
            <person name="Submissions Spin"/>
        </authorList>
    </citation>
    <scope>NUCLEOTIDE SEQUENCE [LARGE SCALE GENOMIC DNA]</scope>
    <source>
        <strain evidence="3">DSM 45161</strain>
    </source>
</reference>
<dbReference type="InterPro" id="IPR036237">
    <property type="entry name" value="Xyl_isomerase-like_sf"/>
</dbReference>
<keyword evidence="3" id="KW-1185">Reference proteome</keyword>